<evidence type="ECO:0000313" key="4">
    <source>
        <dbReference type="RefSeq" id="XP_010491449.1"/>
    </source>
</evidence>
<dbReference type="PROSITE" id="PS51257">
    <property type="entry name" value="PROKAR_LIPOPROTEIN"/>
    <property type="match status" value="1"/>
</dbReference>
<name>A0ABM0XV43_CAMSA</name>
<organism evidence="3 4">
    <name type="scientific">Camelina sativa</name>
    <name type="common">False flax</name>
    <name type="synonym">Myagrum sativum</name>
    <dbReference type="NCBI Taxonomy" id="90675"/>
    <lineage>
        <taxon>Eukaryota</taxon>
        <taxon>Viridiplantae</taxon>
        <taxon>Streptophyta</taxon>
        <taxon>Embryophyta</taxon>
        <taxon>Tracheophyta</taxon>
        <taxon>Spermatophyta</taxon>
        <taxon>Magnoliopsida</taxon>
        <taxon>eudicotyledons</taxon>
        <taxon>Gunneridae</taxon>
        <taxon>Pentapetalae</taxon>
        <taxon>rosids</taxon>
        <taxon>malvids</taxon>
        <taxon>Brassicales</taxon>
        <taxon>Brassicaceae</taxon>
        <taxon>Camelineae</taxon>
        <taxon>Camelina</taxon>
    </lineage>
</organism>
<keyword evidence="2" id="KW-0812">Transmembrane</keyword>
<keyword evidence="2" id="KW-1133">Transmembrane helix</keyword>
<dbReference type="PANTHER" id="PTHR34379:SF9">
    <property type="entry name" value="TRANSMEMBRANE PROTEIN"/>
    <property type="match status" value="1"/>
</dbReference>
<feature type="compositionally biased region" description="Basic and acidic residues" evidence="1">
    <location>
        <begin position="112"/>
        <end position="135"/>
    </location>
</feature>
<reference evidence="3" key="1">
    <citation type="journal article" date="2014" name="Nat. Commun.">
        <title>The emerging biofuel crop Camelina sativa retains a highly undifferentiated hexaploid genome structure.</title>
        <authorList>
            <person name="Kagale S."/>
            <person name="Koh C."/>
            <person name="Nixon J."/>
            <person name="Bollina V."/>
            <person name="Clarke W.E."/>
            <person name="Tuteja R."/>
            <person name="Spillane C."/>
            <person name="Robinson S.J."/>
            <person name="Links M.G."/>
            <person name="Clarke C."/>
            <person name="Higgins E.E."/>
            <person name="Huebert T."/>
            <person name="Sharpe A.G."/>
            <person name="Parkin I.A."/>
        </authorList>
    </citation>
    <scope>NUCLEOTIDE SEQUENCE [LARGE SCALE GENOMIC DNA]</scope>
    <source>
        <strain evidence="3">cv. DH55</strain>
    </source>
</reference>
<evidence type="ECO:0000313" key="3">
    <source>
        <dbReference type="Proteomes" id="UP000694864"/>
    </source>
</evidence>
<dbReference type="Proteomes" id="UP000694864">
    <property type="component" value="Chromosome 20"/>
</dbReference>
<keyword evidence="3" id="KW-1185">Reference proteome</keyword>
<sequence length="262" mass="29748">MAKTEKRVRERSLGSSSSFLGCFGFSRKIHSDKPMVAKEDGGEKKMKKKNKKRISRWFSCSKFRLKNGEIKPSPIEETEKPTLKVVDETDHDKQKPLSVVIRRTTDRQNIPVDDKSVNQDTTEDSKDKTLDRSKSMEPLGSFKEDTCPERVCTSKRYEKPDLKPTRVKHNGSRVDKFDPVIGISVIILTLMIMLVWGRLCAILCTSAWCYVLPRVRDAAALAKRKRNGSDGSAFVSDLNSESYKRKVVLDGFLGRPNRVSFS</sequence>
<evidence type="ECO:0000256" key="2">
    <source>
        <dbReference type="SAM" id="Phobius"/>
    </source>
</evidence>
<proteinExistence type="predicted"/>
<dbReference type="GeneID" id="104769027"/>
<feature type="transmembrane region" description="Helical" evidence="2">
    <location>
        <begin position="180"/>
        <end position="199"/>
    </location>
</feature>
<keyword evidence="2" id="KW-0472">Membrane</keyword>
<accession>A0ABM0XV43</accession>
<evidence type="ECO:0000256" key="1">
    <source>
        <dbReference type="SAM" id="MobiDB-lite"/>
    </source>
</evidence>
<feature type="region of interest" description="Disordered" evidence="1">
    <location>
        <begin position="89"/>
        <end position="142"/>
    </location>
</feature>
<dbReference type="PANTHER" id="PTHR34379">
    <property type="entry name" value="OS07G0553800 PROTEIN"/>
    <property type="match status" value="1"/>
</dbReference>
<reference evidence="4" key="2">
    <citation type="submission" date="2025-08" db="UniProtKB">
        <authorList>
            <consortium name="RefSeq"/>
        </authorList>
    </citation>
    <scope>IDENTIFICATION</scope>
    <source>
        <tissue evidence="4">Leaf</tissue>
    </source>
</reference>
<dbReference type="InterPro" id="IPR040411">
    <property type="entry name" value="At5g23160-like"/>
</dbReference>
<protein>
    <submittedName>
        <fullName evidence="4">Uncharacterized protein At5g23160-like</fullName>
    </submittedName>
</protein>
<dbReference type="RefSeq" id="XP_010491449.1">
    <property type="nucleotide sequence ID" value="XM_010493147.2"/>
</dbReference>
<gene>
    <name evidence="4" type="primary">LOC104769027</name>
</gene>